<proteinExistence type="predicted"/>
<keyword evidence="3" id="KW-1185">Reference proteome</keyword>
<gene>
    <name evidence="2" type="ORF">G2W53_002290</name>
</gene>
<dbReference type="EMBL" id="JAAIUW010000001">
    <property type="protein sequence ID" value="KAF7845385.1"/>
    <property type="molecule type" value="Genomic_DNA"/>
</dbReference>
<dbReference type="Proteomes" id="UP000634136">
    <property type="component" value="Unassembled WGS sequence"/>
</dbReference>
<name>A0A835CMB0_9FABA</name>
<dbReference type="InterPro" id="IPR004158">
    <property type="entry name" value="DUF247_pln"/>
</dbReference>
<comment type="caution">
    <text evidence="2">The sequence shown here is derived from an EMBL/GenBank/DDBJ whole genome shotgun (WGS) entry which is preliminary data.</text>
</comment>
<accession>A0A835CMB0</accession>
<evidence type="ECO:0000313" key="2">
    <source>
        <dbReference type="EMBL" id="KAF7845385.1"/>
    </source>
</evidence>
<evidence type="ECO:0000313" key="3">
    <source>
        <dbReference type="Proteomes" id="UP000634136"/>
    </source>
</evidence>
<reference evidence="2" key="1">
    <citation type="submission" date="2020-09" db="EMBL/GenBank/DDBJ databases">
        <title>Genome-Enabled Discovery of Anthraquinone Biosynthesis in Senna tora.</title>
        <authorList>
            <person name="Kang S.-H."/>
            <person name="Pandey R.P."/>
            <person name="Lee C.-M."/>
            <person name="Sim J.-S."/>
            <person name="Jeong J.-T."/>
            <person name="Choi B.-S."/>
            <person name="Jung M."/>
            <person name="Ginzburg D."/>
            <person name="Zhao K."/>
            <person name="Won S.Y."/>
            <person name="Oh T.-J."/>
            <person name="Yu Y."/>
            <person name="Kim N.-H."/>
            <person name="Lee O.R."/>
            <person name="Lee T.-H."/>
            <person name="Bashyal P."/>
            <person name="Kim T.-S."/>
            <person name="Lee W.-H."/>
            <person name="Kawkins C."/>
            <person name="Kim C.-K."/>
            <person name="Kim J.S."/>
            <person name="Ahn B.O."/>
            <person name="Rhee S.Y."/>
            <person name="Sohng J.K."/>
        </authorList>
    </citation>
    <scope>NUCLEOTIDE SEQUENCE</scope>
    <source>
        <tissue evidence="2">Leaf</tissue>
    </source>
</reference>
<feature type="region of interest" description="Disordered" evidence="1">
    <location>
        <begin position="1"/>
        <end position="30"/>
    </location>
</feature>
<organism evidence="2 3">
    <name type="scientific">Senna tora</name>
    <dbReference type="NCBI Taxonomy" id="362788"/>
    <lineage>
        <taxon>Eukaryota</taxon>
        <taxon>Viridiplantae</taxon>
        <taxon>Streptophyta</taxon>
        <taxon>Embryophyta</taxon>
        <taxon>Tracheophyta</taxon>
        <taxon>Spermatophyta</taxon>
        <taxon>Magnoliopsida</taxon>
        <taxon>eudicotyledons</taxon>
        <taxon>Gunneridae</taxon>
        <taxon>Pentapetalae</taxon>
        <taxon>rosids</taxon>
        <taxon>fabids</taxon>
        <taxon>Fabales</taxon>
        <taxon>Fabaceae</taxon>
        <taxon>Caesalpinioideae</taxon>
        <taxon>Cassia clade</taxon>
        <taxon>Senna</taxon>
    </lineage>
</organism>
<evidence type="ECO:0000256" key="1">
    <source>
        <dbReference type="SAM" id="MobiDB-lite"/>
    </source>
</evidence>
<protein>
    <submittedName>
        <fullName evidence="2">UPF0481 protein</fullName>
    </submittedName>
</protein>
<dbReference type="AlphaFoldDB" id="A0A835CMB0"/>
<dbReference type="Pfam" id="PF03140">
    <property type="entry name" value="DUF247"/>
    <property type="match status" value="1"/>
</dbReference>
<sequence>MSKSNQPRRFASAITTGLPPPSVKRQSQLHEDYSTTSTCSVASRHGSSFSAKVSEQLDATSMRSSNSSYASNINHYVSSVLEGSSRLSSCVAYDEDSISRFSAYVTDQVDNTSVSLGCLDSISSLSSRVTSELGSTQYSCSTTGAGRSICWLPGIQSDSGGGNKQSMSVMRHASKEYMKWRRMDNYTGPRVRNEVDNASITSGSPASNFDVSSLIGRDSRLSTFESQDVPSSFSSHVTSQLGSTHSPPTLFVHTLSLLPGIQSRSGRAIRDRDNPSKEPPAISFDWKILRETMSVRPNGHQRWSVAFWFWSANPVWNAADAACLYFLVVYGTQHHFYWNHPAVVGTSSTSTCAAISDSLCLLRHGSQVIHKQHSHRFSKTQKLNDEPYSPKLVTIGTHSQRYQNPPSRHGRAQMALHALPSSPNPKTQSSTLDKCGTVILGLDDAVRASYGGHIRYEPHELAKIMLLDGCFLLELLLRLSPASTDDSLSK</sequence>